<comment type="caution">
    <text evidence="1">The sequence shown here is derived from an EMBL/GenBank/DDBJ whole genome shotgun (WGS) entry which is preliminary data.</text>
</comment>
<evidence type="ECO:0000313" key="2">
    <source>
        <dbReference type="Proteomes" id="UP000593567"/>
    </source>
</evidence>
<dbReference type="AlphaFoldDB" id="A0A7J7JIC2"/>
<keyword evidence="2" id="KW-1185">Reference proteome</keyword>
<accession>A0A7J7JIC2</accession>
<dbReference type="Proteomes" id="UP000593567">
    <property type="component" value="Unassembled WGS sequence"/>
</dbReference>
<proteinExistence type="predicted"/>
<organism evidence="1 2">
    <name type="scientific">Bugula neritina</name>
    <name type="common">Brown bryozoan</name>
    <name type="synonym">Sertularia neritina</name>
    <dbReference type="NCBI Taxonomy" id="10212"/>
    <lineage>
        <taxon>Eukaryota</taxon>
        <taxon>Metazoa</taxon>
        <taxon>Spiralia</taxon>
        <taxon>Lophotrochozoa</taxon>
        <taxon>Bryozoa</taxon>
        <taxon>Gymnolaemata</taxon>
        <taxon>Cheilostomatida</taxon>
        <taxon>Flustrina</taxon>
        <taxon>Buguloidea</taxon>
        <taxon>Bugulidae</taxon>
        <taxon>Bugula</taxon>
    </lineage>
</organism>
<dbReference type="EMBL" id="VXIV02002356">
    <property type="protein sequence ID" value="KAF6026072.1"/>
    <property type="molecule type" value="Genomic_DNA"/>
</dbReference>
<protein>
    <submittedName>
        <fullName evidence="1">Uncharacterized protein</fullName>
    </submittedName>
</protein>
<name>A0A7J7JIC2_BUGNE</name>
<gene>
    <name evidence="1" type="ORF">EB796_015620</name>
</gene>
<reference evidence="1" key="1">
    <citation type="submission" date="2020-06" db="EMBL/GenBank/DDBJ databases">
        <title>Draft genome of Bugula neritina, a colonial animal packing powerful symbionts and potential medicines.</title>
        <authorList>
            <person name="Rayko M."/>
        </authorList>
    </citation>
    <scope>NUCLEOTIDE SEQUENCE [LARGE SCALE GENOMIC DNA]</scope>
    <source>
        <strain evidence="1">Kwan_BN1</strain>
    </source>
</reference>
<sequence length="82" mass="9494">MLVLLFGEIYQFDGHSTFVITLNLFMQTHATKHMYINIVDNFSLPTEEKKLLGYEILPLIENDSLILELAKGQFLRTGFDKD</sequence>
<evidence type="ECO:0000313" key="1">
    <source>
        <dbReference type="EMBL" id="KAF6026072.1"/>
    </source>
</evidence>